<name>A0A482W3S9_ASBVE</name>
<evidence type="ECO:0000313" key="2">
    <source>
        <dbReference type="EMBL" id="RZC39337.1"/>
    </source>
</evidence>
<sequence>MKIQTNTMENRVHLKAVPIRQIIPQSRNLKENLNQKSGRKIQISTVSEDLGGRVKNRIVCRIKVTGKRRKGTNELMNGDTMTIVHRNPKKKKKYHLQAKDSDDSSVDSDEDKRRAVSRRTAGVSVSYKEETEDDKTDSEDLLEVEYTETSEPLPAT</sequence>
<feature type="region of interest" description="Disordered" evidence="1">
    <location>
        <begin position="71"/>
        <end position="156"/>
    </location>
</feature>
<dbReference type="Proteomes" id="UP000292052">
    <property type="component" value="Unassembled WGS sequence"/>
</dbReference>
<evidence type="ECO:0000313" key="3">
    <source>
        <dbReference type="Proteomes" id="UP000292052"/>
    </source>
</evidence>
<accession>A0A482W3S9</accession>
<dbReference type="STRING" id="1661398.A0A482W3S9"/>
<protein>
    <submittedName>
        <fullName evidence="2">Uncharacterized protein</fullName>
    </submittedName>
</protein>
<keyword evidence="3" id="KW-1185">Reference proteome</keyword>
<reference evidence="2 3" key="1">
    <citation type="submission" date="2017-03" db="EMBL/GenBank/DDBJ databases">
        <title>Genome of the blue death feigning beetle - Asbolus verrucosus.</title>
        <authorList>
            <person name="Rider S.D."/>
        </authorList>
    </citation>
    <scope>NUCLEOTIDE SEQUENCE [LARGE SCALE GENOMIC DNA]</scope>
    <source>
        <strain evidence="2">Butters</strain>
        <tissue evidence="2">Head and leg muscle</tissue>
    </source>
</reference>
<feature type="compositionally biased region" description="Acidic residues" evidence="1">
    <location>
        <begin position="130"/>
        <end position="148"/>
    </location>
</feature>
<dbReference type="EMBL" id="QDEB01035359">
    <property type="protein sequence ID" value="RZC39337.1"/>
    <property type="molecule type" value="Genomic_DNA"/>
</dbReference>
<comment type="caution">
    <text evidence="2">The sequence shown here is derived from an EMBL/GenBank/DDBJ whole genome shotgun (WGS) entry which is preliminary data.</text>
</comment>
<evidence type="ECO:0000256" key="1">
    <source>
        <dbReference type="SAM" id="MobiDB-lite"/>
    </source>
</evidence>
<dbReference type="AlphaFoldDB" id="A0A482W3S9"/>
<feature type="compositionally biased region" description="Basic residues" evidence="1">
    <location>
        <begin position="86"/>
        <end position="96"/>
    </location>
</feature>
<gene>
    <name evidence="2" type="ORF">BDFB_000964</name>
</gene>
<proteinExistence type="predicted"/>
<organism evidence="2 3">
    <name type="scientific">Asbolus verrucosus</name>
    <name type="common">Desert ironclad beetle</name>
    <dbReference type="NCBI Taxonomy" id="1661398"/>
    <lineage>
        <taxon>Eukaryota</taxon>
        <taxon>Metazoa</taxon>
        <taxon>Ecdysozoa</taxon>
        <taxon>Arthropoda</taxon>
        <taxon>Hexapoda</taxon>
        <taxon>Insecta</taxon>
        <taxon>Pterygota</taxon>
        <taxon>Neoptera</taxon>
        <taxon>Endopterygota</taxon>
        <taxon>Coleoptera</taxon>
        <taxon>Polyphaga</taxon>
        <taxon>Cucujiformia</taxon>
        <taxon>Tenebrionidae</taxon>
        <taxon>Pimeliinae</taxon>
        <taxon>Asbolus</taxon>
    </lineage>
</organism>
<feature type="non-terminal residue" evidence="2">
    <location>
        <position position="156"/>
    </location>
</feature>